<feature type="transmembrane region" description="Helical" evidence="3">
    <location>
        <begin position="297"/>
        <end position="315"/>
    </location>
</feature>
<accession>A0A200RAR2</accession>
<dbReference type="InParanoid" id="A0A200RAR2"/>
<proteinExistence type="predicted"/>
<dbReference type="Proteomes" id="UP000195402">
    <property type="component" value="Unassembled WGS sequence"/>
</dbReference>
<dbReference type="InterPro" id="IPR036770">
    <property type="entry name" value="Ankyrin_rpt-contain_sf"/>
</dbReference>
<dbReference type="PANTHER" id="PTHR24128">
    <property type="entry name" value="HOMEOBOX PROTEIN WARIAI"/>
    <property type="match status" value="1"/>
</dbReference>
<dbReference type="EMBL" id="MVGT01000171">
    <property type="protein sequence ID" value="OVA19805.1"/>
    <property type="molecule type" value="Genomic_DNA"/>
</dbReference>
<dbReference type="Pfam" id="PF13962">
    <property type="entry name" value="PGG"/>
    <property type="match status" value="1"/>
</dbReference>
<dbReference type="OrthoDB" id="1932267at2759"/>
<reference evidence="5 6" key="1">
    <citation type="journal article" date="2017" name="Mol. Plant">
        <title>The Genome of Medicinal Plant Macleaya cordata Provides New Insights into Benzylisoquinoline Alkaloids Metabolism.</title>
        <authorList>
            <person name="Liu X."/>
            <person name="Liu Y."/>
            <person name="Huang P."/>
            <person name="Ma Y."/>
            <person name="Qing Z."/>
            <person name="Tang Q."/>
            <person name="Cao H."/>
            <person name="Cheng P."/>
            <person name="Zheng Y."/>
            <person name="Yuan Z."/>
            <person name="Zhou Y."/>
            <person name="Liu J."/>
            <person name="Tang Z."/>
            <person name="Zhuo Y."/>
            <person name="Zhang Y."/>
            <person name="Yu L."/>
            <person name="Huang J."/>
            <person name="Yang P."/>
            <person name="Peng Q."/>
            <person name="Zhang J."/>
            <person name="Jiang W."/>
            <person name="Zhang Z."/>
            <person name="Lin K."/>
            <person name="Ro D.K."/>
            <person name="Chen X."/>
            <person name="Xiong X."/>
            <person name="Shang Y."/>
            <person name="Huang S."/>
            <person name="Zeng J."/>
        </authorList>
    </citation>
    <scope>NUCLEOTIDE SEQUENCE [LARGE SCALE GENOMIC DNA]</scope>
    <source>
        <strain evidence="6">cv. BLH2017</strain>
        <tissue evidence="5">Root</tissue>
    </source>
</reference>
<feature type="domain" description="PGG" evidence="4">
    <location>
        <begin position="197"/>
        <end position="288"/>
    </location>
</feature>
<dbReference type="OMA" id="QYEVIDF"/>
<comment type="caution">
    <text evidence="5">The sequence shown here is derived from an EMBL/GenBank/DDBJ whole genome shotgun (WGS) entry which is preliminary data.</text>
</comment>
<dbReference type="Pfam" id="PF12796">
    <property type="entry name" value="Ank_2"/>
    <property type="match status" value="1"/>
</dbReference>
<dbReference type="SMART" id="SM00248">
    <property type="entry name" value="ANK"/>
    <property type="match status" value="3"/>
</dbReference>
<feature type="repeat" description="ANK" evidence="1">
    <location>
        <begin position="49"/>
        <end position="70"/>
    </location>
</feature>
<gene>
    <name evidence="5" type="ORF">BVC80_1687g28</name>
</gene>
<organism evidence="5 6">
    <name type="scientific">Macleaya cordata</name>
    <name type="common">Five-seeded plume-poppy</name>
    <name type="synonym">Bocconia cordata</name>
    <dbReference type="NCBI Taxonomy" id="56857"/>
    <lineage>
        <taxon>Eukaryota</taxon>
        <taxon>Viridiplantae</taxon>
        <taxon>Streptophyta</taxon>
        <taxon>Embryophyta</taxon>
        <taxon>Tracheophyta</taxon>
        <taxon>Spermatophyta</taxon>
        <taxon>Magnoliopsida</taxon>
        <taxon>Ranunculales</taxon>
        <taxon>Papaveraceae</taxon>
        <taxon>Papaveroideae</taxon>
        <taxon>Macleaya</taxon>
    </lineage>
</organism>
<feature type="repeat" description="ANK" evidence="1">
    <location>
        <begin position="15"/>
        <end position="36"/>
    </location>
</feature>
<dbReference type="Gene3D" id="1.25.40.20">
    <property type="entry name" value="Ankyrin repeat-containing domain"/>
    <property type="match status" value="1"/>
</dbReference>
<keyword evidence="3" id="KW-1133">Transmembrane helix</keyword>
<protein>
    <submittedName>
        <fullName evidence="5">Ankyrin repeat</fullName>
    </submittedName>
</protein>
<evidence type="ECO:0000256" key="3">
    <source>
        <dbReference type="SAM" id="Phobius"/>
    </source>
</evidence>
<evidence type="ECO:0000256" key="2">
    <source>
        <dbReference type="SAM" id="MobiDB-lite"/>
    </source>
</evidence>
<feature type="region of interest" description="Disordered" evidence="2">
    <location>
        <begin position="222"/>
        <end position="246"/>
    </location>
</feature>
<sequence>MISLKPEFAGELNQNGFGPIHLASANGYLEIVKELLMVNRDHCRLKSRDKRTPLHYAAIKGRIEVINELVFCCEDSVEDVTIRGETALHLAVKNNQFEAFRFIVERVRQLNKEDILNKKDQEGNTVVELLLGKDASSTTAVVNAMNKTRRAQELAQSLDQVLENSINEATSEVTITESPLDRLVEFFKFQRGRESPSDARTALLVIAVLIATATYQAGLSPPGGVWQDDGKPPTESSNSNHNASTSSRYSAGLAILSTKDAISFRLFLLFNSAGFYTSLFMIRILTCGFPLRLELEICIWAMGFTYSTAILTITPKSLSGILFNVVIVAVFPIAIPLFAKWWRVLMEKKPWKCLGNRIHFRRRNLS</sequence>
<keyword evidence="6" id="KW-1185">Reference proteome</keyword>
<dbReference type="PANTHER" id="PTHR24128:SF61">
    <property type="entry name" value="ANKYRIN REPEAT-CONTAINING PROTEIN BDA1-LIKE"/>
    <property type="match status" value="1"/>
</dbReference>
<evidence type="ECO:0000313" key="6">
    <source>
        <dbReference type="Proteomes" id="UP000195402"/>
    </source>
</evidence>
<feature type="repeat" description="ANK" evidence="1">
    <location>
        <begin position="83"/>
        <end position="115"/>
    </location>
</feature>
<dbReference type="InterPro" id="IPR002110">
    <property type="entry name" value="Ankyrin_rpt"/>
</dbReference>
<name>A0A200RAR2_MACCD</name>
<keyword evidence="3" id="KW-0812">Transmembrane</keyword>
<keyword evidence="3" id="KW-0472">Membrane</keyword>
<evidence type="ECO:0000259" key="4">
    <source>
        <dbReference type="Pfam" id="PF13962"/>
    </source>
</evidence>
<dbReference type="InterPro" id="IPR026961">
    <property type="entry name" value="PGG_dom"/>
</dbReference>
<dbReference type="PROSITE" id="PS50297">
    <property type="entry name" value="ANK_REP_REGION"/>
    <property type="match status" value="3"/>
</dbReference>
<feature type="compositionally biased region" description="Low complexity" evidence="2">
    <location>
        <begin position="236"/>
        <end position="246"/>
    </location>
</feature>
<evidence type="ECO:0000256" key="1">
    <source>
        <dbReference type="PROSITE-ProRule" id="PRU00023"/>
    </source>
</evidence>
<feature type="transmembrane region" description="Helical" evidence="3">
    <location>
        <begin position="321"/>
        <end position="342"/>
    </location>
</feature>
<dbReference type="SUPFAM" id="SSF48403">
    <property type="entry name" value="Ankyrin repeat"/>
    <property type="match status" value="1"/>
</dbReference>
<feature type="transmembrane region" description="Helical" evidence="3">
    <location>
        <begin position="266"/>
        <end position="285"/>
    </location>
</feature>
<keyword evidence="1" id="KW-0040">ANK repeat</keyword>
<dbReference type="PROSITE" id="PS50088">
    <property type="entry name" value="ANK_REPEAT"/>
    <property type="match status" value="3"/>
</dbReference>
<dbReference type="STRING" id="56857.A0A200RAR2"/>
<evidence type="ECO:0000313" key="5">
    <source>
        <dbReference type="EMBL" id="OVA19805.1"/>
    </source>
</evidence>
<dbReference type="AlphaFoldDB" id="A0A200RAR2"/>